<feature type="region of interest" description="Disordered" evidence="1">
    <location>
        <begin position="253"/>
        <end position="274"/>
    </location>
</feature>
<evidence type="ECO:0000256" key="1">
    <source>
        <dbReference type="SAM" id="MobiDB-lite"/>
    </source>
</evidence>
<feature type="region of interest" description="Disordered" evidence="1">
    <location>
        <begin position="165"/>
        <end position="205"/>
    </location>
</feature>
<feature type="compositionally biased region" description="Low complexity" evidence="1">
    <location>
        <begin position="177"/>
        <end position="191"/>
    </location>
</feature>
<accession>A0A1D1YNI9</accession>
<gene>
    <name evidence="2" type="ORF">g.114836</name>
</gene>
<feature type="compositionally biased region" description="Basic residues" evidence="1">
    <location>
        <begin position="166"/>
        <end position="176"/>
    </location>
</feature>
<name>A0A1D1YNI9_9ARAE</name>
<dbReference type="EMBL" id="GDJX01011736">
    <property type="protein sequence ID" value="JAT56200.1"/>
    <property type="molecule type" value="Transcribed_RNA"/>
</dbReference>
<proteinExistence type="predicted"/>
<organism evidence="2">
    <name type="scientific">Anthurium amnicola</name>
    <dbReference type="NCBI Taxonomy" id="1678845"/>
    <lineage>
        <taxon>Eukaryota</taxon>
        <taxon>Viridiplantae</taxon>
        <taxon>Streptophyta</taxon>
        <taxon>Embryophyta</taxon>
        <taxon>Tracheophyta</taxon>
        <taxon>Spermatophyta</taxon>
        <taxon>Magnoliopsida</taxon>
        <taxon>Liliopsida</taxon>
        <taxon>Araceae</taxon>
        <taxon>Pothoideae</taxon>
        <taxon>Potheae</taxon>
        <taxon>Anthurium</taxon>
    </lineage>
</organism>
<reference evidence="2" key="1">
    <citation type="submission" date="2015-07" db="EMBL/GenBank/DDBJ databases">
        <title>Transcriptome Assembly of Anthurium amnicola.</title>
        <authorList>
            <person name="Suzuki J."/>
        </authorList>
    </citation>
    <scope>NUCLEOTIDE SEQUENCE</scope>
</reference>
<evidence type="ECO:0000313" key="2">
    <source>
        <dbReference type="EMBL" id="JAT56200.1"/>
    </source>
</evidence>
<protein>
    <submittedName>
        <fullName evidence="2">Uncharacterized protein</fullName>
    </submittedName>
</protein>
<sequence>MGTRKEDGRLLVVLTHHPHPRPPPAVLSSLSFSRSKPLPSLPQTHLRLPHSSASSAQFSAAAARILAASSSFSSGFCGICPWRGGNWNPRRAAAGRAASRRRAPAEEKGRSCTRNCWQELLAATVVRAATGMTRRGSLLLLLLLPLRPLLPCAGVGDLAGASRFPAARRRGARPTSRRPSATTGATRCARPTPRPPSSWSPVSASASVSNAAGSTSCRNSTRLRGAAAGVWRGTTSGAGRPLWSLKEKVRTTAGRRTRVGGCRTPSLPTPPTSISRSDKMLIVSSQNNAPSLLSSCGFLLRVTATILYAYCHVF</sequence>
<dbReference type="AlphaFoldDB" id="A0A1D1YNI9"/>